<dbReference type="AlphaFoldDB" id="A0A9X2MF28"/>
<dbReference type="GO" id="GO:0016853">
    <property type="term" value="F:isomerase activity"/>
    <property type="evidence" value="ECO:0007669"/>
    <property type="project" value="UniProtKB-KW"/>
</dbReference>
<gene>
    <name evidence="3" type="ORF">NSA58_17645</name>
</gene>
<protein>
    <submittedName>
        <fullName evidence="3">UDP-N-acetylglucosamine 2-epimerase</fullName>
    </submittedName>
</protein>
<name>A0A9X2MF28_9FIRM</name>
<dbReference type="Gene3D" id="3.40.50.2000">
    <property type="entry name" value="Glycogen Phosphorylase B"/>
    <property type="match status" value="1"/>
</dbReference>
<comment type="similarity">
    <text evidence="1">Belongs to the UDP-N-acetylglucosamine 2-epimerase family.</text>
</comment>
<dbReference type="RefSeq" id="WP_242842779.1">
    <property type="nucleotide sequence ID" value="NZ_JANKBY010000351.1"/>
</dbReference>
<evidence type="ECO:0000313" key="3">
    <source>
        <dbReference type="EMBL" id="MCR1824605.1"/>
    </source>
</evidence>
<proteinExistence type="inferred from homology"/>
<dbReference type="Pfam" id="PF02350">
    <property type="entry name" value="Epimerase_2"/>
    <property type="match status" value="1"/>
</dbReference>
<evidence type="ECO:0000313" key="4">
    <source>
        <dbReference type="Proteomes" id="UP001140817"/>
    </source>
</evidence>
<evidence type="ECO:0000259" key="2">
    <source>
        <dbReference type="Pfam" id="PF02350"/>
    </source>
</evidence>
<dbReference type="SUPFAM" id="SSF53756">
    <property type="entry name" value="UDP-Glycosyltransferase/glycogen phosphorylase"/>
    <property type="match status" value="1"/>
</dbReference>
<feature type="domain" description="UDP-N-acetylglucosamine 2-epimerase" evidence="2">
    <location>
        <begin position="2"/>
        <end position="44"/>
    </location>
</feature>
<evidence type="ECO:0000256" key="1">
    <source>
        <dbReference type="RuleBase" id="RU003513"/>
    </source>
</evidence>
<dbReference type="Proteomes" id="UP001140817">
    <property type="component" value="Unassembled WGS sequence"/>
</dbReference>
<reference evidence="3" key="1">
    <citation type="submission" date="2022-07" db="EMBL/GenBank/DDBJ databases">
        <title>Enhanced cultured diversity of the mouse gut microbiota enables custom-made synthetic communities.</title>
        <authorList>
            <person name="Afrizal A."/>
        </authorList>
    </citation>
    <scope>NUCLEOTIDE SEQUENCE</scope>
    <source>
        <strain evidence="3">DSM 29186</strain>
    </source>
</reference>
<dbReference type="EMBL" id="JANKBY010000351">
    <property type="protein sequence ID" value="MCR1824605.1"/>
    <property type="molecule type" value="Genomic_DNA"/>
</dbReference>
<comment type="caution">
    <text evidence="3">The sequence shown here is derived from an EMBL/GenBank/DDBJ whole genome shotgun (WGS) entry which is preliminary data.</text>
</comment>
<sequence>MLVHGDATTLVASFAAFYNQVIWGHVKAGLITYDKYSPYPKEINK</sequence>
<keyword evidence="1" id="KW-0413">Isomerase</keyword>
<organism evidence="3 4">
    <name type="scientific">Terrisporobacter muris</name>
    <dbReference type="NCBI Taxonomy" id="2963284"/>
    <lineage>
        <taxon>Bacteria</taxon>
        <taxon>Bacillati</taxon>
        <taxon>Bacillota</taxon>
        <taxon>Clostridia</taxon>
        <taxon>Peptostreptococcales</taxon>
        <taxon>Peptostreptococcaceae</taxon>
        <taxon>Terrisporobacter</taxon>
    </lineage>
</organism>
<dbReference type="InterPro" id="IPR003331">
    <property type="entry name" value="UDP_GlcNAc_Epimerase_2_dom"/>
</dbReference>
<keyword evidence="4" id="KW-1185">Reference proteome</keyword>
<accession>A0A9X2MF28</accession>